<dbReference type="InterPro" id="IPR053146">
    <property type="entry name" value="QDO-like"/>
</dbReference>
<evidence type="ECO:0000313" key="3">
    <source>
        <dbReference type="Proteomes" id="UP001589789"/>
    </source>
</evidence>
<evidence type="ECO:0000259" key="1">
    <source>
        <dbReference type="Pfam" id="PF07883"/>
    </source>
</evidence>
<proteinExistence type="predicted"/>
<dbReference type="InterPro" id="IPR014710">
    <property type="entry name" value="RmlC-like_jellyroll"/>
</dbReference>
<dbReference type="SUPFAM" id="SSF51182">
    <property type="entry name" value="RmlC-like cupins"/>
    <property type="match status" value="1"/>
</dbReference>
<dbReference type="PANTHER" id="PTHR36440:SF1">
    <property type="entry name" value="PUTATIVE (AFU_ORTHOLOGUE AFUA_8G07350)-RELATED"/>
    <property type="match status" value="1"/>
</dbReference>
<comment type="caution">
    <text evidence="2">The sequence shown here is derived from an EMBL/GenBank/DDBJ whole genome shotgun (WGS) entry which is preliminary data.</text>
</comment>
<dbReference type="InterPro" id="IPR011051">
    <property type="entry name" value="RmlC_Cupin_sf"/>
</dbReference>
<dbReference type="InterPro" id="IPR013096">
    <property type="entry name" value="Cupin_2"/>
</dbReference>
<accession>A0ABV6IPR7</accession>
<protein>
    <submittedName>
        <fullName evidence="2">Cupin domain-containing protein</fullName>
    </submittedName>
</protein>
<dbReference type="RefSeq" id="WP_377049698.1">
    <property type="nucleotide sequence ID" value="NZ_JBHLVZ010000008.1"/>
</dbReference>
<dbReference type="Gene3D" id="2.60.120.10">
    <property type="entry name" value="Jelly Rolls"/>
    <property type="match status" value="1"/>
</dbReference>
<dbReference type="Pfam" id="PF07883">
    <property type="entry name" value="Cupin_2"/>
    <property type="match status" value="1"/>
</dbReference>
<feature type="domain" description="Cupin type-2" evidence="1">
    <location>
        <begin position="48"/>
        <end position="119"/>
    </location>
</feature>
<dbReference type="PANTHER" id="PTHR36440">
    <property type="entry name" value="PUTATIVE (AFU_ORTHOLOGUE AFUA_8G07350)-RELATED"/>
    <property type="match status" value="1"/>
</dbReference>
<name>A0ABV6IPR7_9PROT</name>
<gene>
    <name evidence="2" type="ORF">ACFFIC_08250</name>
</gene>
<evidence type="ECO:0000313" key="2">
    <source>
        <dbReference type="EMBL" id="MFC0385547.1"/>
    </source>
</evidence>
<reference evidence="2 3" key="1">
    <citation type="submission" date="2024-09" db="EMBL/GenBank/DDBJ databases">
        <authorList>
            <person name="Sun Q."/>
            <person name="Mori K."/>
        </authorList>
    </citation>
    <scope>NUCLEOTIDE SEQUENCE [LARGE SCALE GENOMIC DNA]</scope>
    <source>
        <strain evidence="2 3">CCM 7468</strain>
    </source>
</reference>
<keyword evidence="3" id="KW-1185">Reference proteome</keyword>
<dbReference type="EMBL" id="JBHLVZ010000008">
    <property type="protein sequence ID" value="MFC0385547.1"/>
    <property type="molecule type" value="Genomic_DNA"/>
</dbReference>
<organism evidence="2 3">
    <name type="scientific">Muricoccus vinaceus</name>
    <dbReference type="NCBI Taxonomy" id="424704"/>
    <lineage>
        <taxon>Bacteria</taxon>
        <taxon>Pseudomonadati</taxon>
        <taxon>Pseudomonadota</taxon>
        <taxon>Alphaproteobacteria</taxon>
        <taxon>Acetobacterales</taxon>
        <taxon>Roseomonadaceae</taxon>
        <taxon>Muricoccus</taxon>
    </lineage>
</organism>
<dbReference type="Proteomes" id="UP001589789">
    <property type="component" value="Unassembled WGS sequence"/>
</dbReference>
<sequence>MDMLRHIPAGGGFRKIPRGEGKRFNVAGARFTWKVKNKDSGHSLSMFEMTLEPGDGVPLHSHPYAEIFYVLEGEVDFPRVSDSGNEWVPAGGGETIIVPINGLHAFYNRTFKPARLLSISNQLHQRFFDAVAEADQLAPFANMPFSDAMARIATIAKGFDMHFLPFEPPPMREG</sequence>